<gene>
    <name evidence="10" type="ORF">H8D96_04405</name>
</gene>
<dbReference type="GO" id="GO:0050660">
    <property type="term" value="F:flavin adenine dinucleotide binding"/>
    <property type="evidence" value="ECO:0007669"/>
    <property type="project" value="TreeGrafter"/>
</dbReference>
<evidence type="ECO:0000256" key="5">
    <source>
        <dbReference type="ARBA" id="ARBA00023027"/>
    </source>
</evidence>
<dbReference type="InterPro" id="IPR023753">
    <property type="entry name" value="FAD/NAD-binding_dom"/>
</dbReference>
<evidence type="ECO:0000259" key="9">
    <source>
        <dbReference type="Pfam" id="PF07992"/>
    </source>
</evidence>
<name>A0A8J6NZ72_9BACT</name>
<keyword evidence="4" id="KW-0560">Oxidoreductase</keyword>
<dbReference type="Pfam" id="PF02852">
    <property type="entry name" value="Pyr_redox_dim"/>
    <property type="match status" value="1"/>
</dbReference>
<sequence length="496" mass="55071">MSVNDLEKYDLCVIGCGPGGFAAAMRALDLGKHVCIIEGGEIGGSGVMWGALAAKTMWELAKDYDIAAKVDRGYRASGLAADYQAVRNTVIQAVQEKQNQMLSQIQAFAPQCWNGPGSLTLKRGWGAFLSRDQVEVTDNDGHKEEISADFFLISTGSKPNDFPDIRVDQKRIINSDGILNFEKFPQRLMIIGAGISGCEYATIFSNFRQTKVYLVDREKQIIPFEDEDISRFVSDNLTQNNVDIFHSAGLKRIIKHKEHLEMVLDFADSRSQVFEVDAALISIGRTPNLAGLSLDRAGIEPNAQGYLETDANCCIRENIYAAGDVVRHPALVNLAEMESRYAVKHMFGLDQRPIYYSNMSTVMFFKPQVAAVGLNEKMCRKKKIPYKVAYYSNALLSRAIAMRAITGFVKIIVSDDEDQMILGMRAAGPQASNTIMSIATLMDQGKGIKDALKTTHPHPTMSEGIQECLRLLLDKSIYKSRAFPNQIKIRSWRPDG</sequence>
<dbReference type="InterPro" id="IPR050151">
    <property type="entry name" value="Class-I_Pyr_Nuc-Dis_Oxidored"/>
</dbReference>
<evidence type="ECO:0000256" key="4">
    <source>
        <dbReference type="ARBA" id="ARBA00023002"/>
    </source>
</evidence>
<comment type="similarity">
    <text evidence="1">Belongs to the class-I pyridine nucleotide-disulfide oxidoreductase family.</text>
</comment>
<keyword evidence="2" id="KW-0285">Flavoprotein</keyword>
<evidence type="ECO:0000259" key="8">
    <source>
        <dbReference type="Pfam" id="PF02852"/>
    </source>
</evidence>
<evidence type="ECO:0000256" key="6">
    <source>
        <dbReference type="PIRSR" id="PIRSR000350-2"/>
    </source>
</evidence>
<dbReference type="PRINTS" id="PR00368">
    <property type="entry name" value="FADPNR"/>
</dbReference>
<dbReference type="Proteomes" id="UP000605201">
    <property type="component" value="Unassembled WGS sequence"/>
</dbReference>
<dbReference type="InterPro" id="IPR036188">
    <property type="entry name" value="FAD/NAD-bd_sf"/>
</dbReference>
<feature type="binding site" evidence="7">
    <location>
        <begin position="155"/>
        <end position="157"/>
    </location>
    <ligand>
        <name>FAD</name>
        <dbReference type="ChEBI" id="CHEBI:57692"/>
    </ligand>
</feature>
<keyword evidence="7" id="KW-0547">Nucleotide-binding</keyword>
<reference evidence="10 11" key="1">
    <citation type="submission" date="2020-08" db="EMBL/GenBank/DDBJ databases">
        <title>Bridging the membrane lipid divide: bacteria of the FCB group superphylum have the potential to synthesize archaeal ether lipids.</title>
        <authorList>
            <person name="Villanueva L."/>
            <person name="Von Meijenfeldt F.A.B."/>
            <person name="Westbye A.B."/>
            <person name="Yadav S."/>
            <person name="Hopmans E.C."/>
            <person name="Dutilh B.E."/>
            <person name="Sinninghe Damste J.S."/>
        </authorList>
    </citation>
    <scope>NUCLEOTIDE SEQUENCE [LARGE SCALE GENOMIC DNA]</scope>
    <source>
        <strain evidence="10">NIOZ-UU17</strain>
    </source>
</reference>
<dbReference type="InterPro" id="IPR004099">
    <property type="entry name" value="Pyr_nucl-diS_OxRdtase_dimer"/>
</dbReference>
<feature type="binding site" evidence="7">
    <location>
        <position position="284"/>
    </location>
    <ligand>
        <name>NAD(+)</name>
        <dbReference type="ChEBI" id="CHEBI:57540"/>
    </ligand>
</feature>
<dbReference type="GO" id="GO:0006103">
    <property type="term" value="P:2-oxoglutarate metabolic process"/>
    <property type="evidence" value="ECO:0007669"/>
    <property type="project" value="TreeGrafter"/>
</dbReference>
<feature type="binding site" evidence="7">
    <location>
        <position position="55"/>
    </location>
    <ligand>
        <name>FAD</name>
        <dbReference type="ChEBI" id="CHEBI:57692"/>
    </ligand>
</feature>
<keyword evidence="5 7" id="KW-0520">NAD</keyword>
<dbReference type="PRINTS" id="PR00411">
    <property type="entry name" value="PNDRDTASEI"/>
</dbReference>
<feature type="domain" description="FAD/NAD(P)-binding" evidence="9">
    <location>
        <begin position="9"/>
        <end position="338"/>
    </location>
</feature>
<dbReference type="InterPro" id="IPR001100">
    <property type="entry name" value="Pyr_nuc-diS_OxRdtase"/>
</dbReference>
<protein>
    <submittedName>
        <fullName evidence="10">NAD(P)/FAD-dependent oxidoreductase</fullName>
    </submittedName>
</protein>
<organism evidence="10 11">
    <name type="scientific">Candidatus Desulfatibia vada</name>
    <dbReference type="NCBI Taxonomy" id="2841696"/>
    <lineage>
        <taxon>Bacteria</taxon>
        <taxon>Pseudomonadati</taxon>
        <taxon>Thermodesulfobacteriota</taxon>
        <taxon>Desulfobacteria</taxon>
        <taxon>Desulfobacterales</taxon>
        <taxon>Desulfobacterales incertae sedis</taxon>
        <taxon>Candidatus Desulfatibia</taxon>
    </lineage>
</organism>
<evidence type="ECO:0000256" key="2">
    <source>
        <dbReference type="ARBA" id="ARBA00022630"/>
    </source>
</evidence>
<evidence type="ECO:0000256" key="1">
    <source>
        <dbReference type="ARBA" id="ARBA00007532"/>
    </source>
</evidence>
<evidence type="ECO:0000256" key="3">
    <source>
        <dbReference type="ARBA" id="ARBA00022827"/>
    </source>
</evidence>
<feature type="binding site" evidence="7">
    <location>
        <position position="126"/>
    </location>
    <ligand>
        <name>FAD</name>
        <dbReference type="ChEBI" id="CHEBI:57692"/>
    </ligand>
</feature>
<proteinExistence type="inferred from homology"/>
<feature type="binding site" evidence="7">
    <location>
        <begin position="192"/>
        <end position="199"/>
    </location>
    <ligand>
        <name>NAD(+)</name>
        <dbReference type="ChEBI" id="CHEBI:57540"/>
    </ligand>
</feature>
<dbReference type="PIRSF" id="PIRSF000350">
    <property type="entry name" value="Mercury_reductase_MerA"/>
    <property type="match status" value="1"/>
</dbReference>
<comment type="cofactor">
    <cofactor evidence="7">
        <name>FAD</name>
        <dbReference type="ChEBI" id="CHEBI:57692"/>
    </cofactor>
    <text evidence="7">Binds 1 FAD per subunit.</text>
</comment>
<feature type="binding site" evidence="7">
    <location>
        <position position="324"/>
    </location>
    <ligand>
        <name>FAD</name>
        <dbReference type="ChEBI" id="CHEBI:57692"/>
    </ligand>
</feature>
<dbReference type="GO" id="GO:0004148">
    <property type="term" value="F:dihydrolipoyl dehydrogenase (NADH) activity"/>
    <property type="evidence" value="ECO:0007669"/>
    <property type="project" value="TreeGrafter"/>
</dbReference>
<evidence type="ECO:0000313" key="10">
    <source>
        <dbReference type="EMBL" id="MBC8431141.1"/>
    </source>
</evidence>
<comment type="caution">
    <text evidence="10">The sequence shown here is derived from an EMBL/GenBank/DDBJ whole genome shotgun (WGS) entry which is preliminary data.</text>
</comment>
<dbReference type="PANTHER" id="PTHR22912">
    <property type="entry name" value="DISULFIDE OXIDOREDUCTASE"/>
    <property type="match status" value="1"/>
</dbReference>
<dbReference type="EMBL" id="JACNIG010000116">
    <property type="protein sequence ID" value="MBC8431141.1"/>
    <property type="molecule type" value="Genomic_DNA"/>
</dbReference>
<dbReference type="Gene3D" id="3.30.390.30">
    <property type="match status" value="1"/>
</dbReference>
<feature type="active site" description="Proton acceptor" evidence="6">
    <location>
        <position position="458"/>
    </location>
</feature>
<feature type="domain" description="Pyridine nucleotide-disulphide oxidoreductase dimerisation" evidence="8">
    <location>
        <begin position="360"/>
        <end position="467"/>
    </location>
</feature>
<dbReference type="Pfam" id="PF07992">
    <property type="entry name" value="Pyr_redox_2"/>
    <property type="match status" value="1"/>
</dbReference>
<dbReference type="SUPFAM" id="SSF55424">
    <property type="entry name" value="FAD/NAD-linked reductases, dimerisation (C-terminal) domain"/>
    <property type="match status" value="1"/>
</dbReference>
<dbReference type="PANTHER" id="PTHR22912:SF151">
    <property type="entry name" value="DIHYDROLIPOYL DEHYDROGENASE, MITOCHONDRIAL"/>
    <property type="match status" value="1"/>
</dbReference>
<dbReference type="Gene3D" id="3.50.50.60">
    <property type="entry name" value="FAD/NAD(P)-binding domain"/>
    <property type="match status" value="2"/>
</dbReference>
<dbReference type="GO" id="GO:0045252">
    <property type="term" value="C:oxoglutarate dehydrogenase complex"/>
    <property type="evidence" value="ECO:0007669"/>
    <property type="project" value="TreeGrafter"/>
</dbReference>
<evidence type="ECO:0000256" key="7">
    <source>
        <dbReference type="PIRSR" id="PIRSR000350-3"/>
    </source>
</evidence>
<evidence type="ECO:0000313" key="11">
    <source>
        <dbReference type="Proteomes" id="UP000605201"/>
    </source>
</evidence>
<accession>A0A8J6NZ72</accession>
<dbReference type="AlphaFoldDB" id="A0A8J6NZ72"/>
<dbReference type="FunFam" id="3.30.390.30:FF:000001">
    <property type="entry name" value="Dihydrolipoyl dehydrogenase"/>
    <property type="match status" value="1"/>
</dbReference>
<keyword evidence="3 7" id="KW-0274">FAD</keyword>
<dbReference type="InterPro" id="IPR016156">
    <property type="entry name" value="FAD/NAD-linked_Rdtase_dimer_sf"/>
</dbReference>
<dbReference type="SUPFAM" id="SSF51905">
    <property type="entry name" value="FAD/NAD(P)-binding domain"/>
    <property type="match status" value="1"/>
</dbReference>